<dbReference type="InterPro" id="IPR029058">
    <property type="entry name" value="AB_hydrolase_fold"/>
</dbReference>
<dbReference type="PATRIC" id="fig|1008153.3.peg.1771"/>
<keyword evidence="5" id="KW-1185">Reference proteome</keyword>
<dbReference type="PRINTS" id="PR00111">
    <property type="entry name" value="ABHYDROLASE"/>
</dbReference>
<name>A0A151AGI0_9EURY</name>
<feature type="region of interest" description="Disordered" evidence="2">
    <location>
        <begin position="1"/>
        <end position="26"/>
    </location>
</feature>
<evidence type="ECO:0000313" key="5">
    <source>
        <dbReference type="Proteomes" id="UP000075321"/>
    </source>
</evidence>
<sequence length="258" mass="28383">METVTHHGRETAYERHDRGGQGAPMVCVHGSGGSRAVWKSQARLADERPVIALDLSGHGDSEDTDADAGFSTLSAYADDVLAVARETDSRVLVGNSLGGAVALHIALYREFELDALVLTGTGARLAVLEDLLAWLDEDFERALDFLHEPEHLFYDADTDLVALSREAMEGCGRAVVERDFRSCHTFDVRGDLDRVEVPALAVCGEHDRLTPPDYHEYLAREMPDCGFETIDGAAHLAMLERPREFNETVSRFLGQNSQ</sequence>
<dbReference type="EMBL" id="LTAZ01000004">
    <property type="protein sequence ID" value="KYH26642.1"/>
    <property type="molecule type" value="Genomic_DNA"/>
</dbReference>
<evidence type="ECO:0000256" key="2">
    <source>
        <dbReference type="SAM" id="MobiDB-lite"/>
    </source>
</evidence>
<dbReference type="GO" id="GO:0016020">
    <property type="term" value="C:membrane"/>
    <property type="evidence" value="ECO:0007669"/>
    <property type="project" value="TreeGrafter"/>
</dbReference>
<comment type="caution">
    <text evidence="4">The sequence shown here is derived from an EMBL/GenBank/DDBJ whole genome shotgun (WGS) entry which is preliminary data.</text>
</comment>
<proteinExistence type="predicted"/>
<accession>A0A151AGI0</accession>
<keyword evidence="1 4" id="KW-0378">Hydrolase</keyword>
<dbReference type="InterPro" id="IPR050266">
    <property type="entry name" value="AB_hydrolase_sf"/>
</dbReference>
<organism evidence="4 5">
    <name type="scientific">Halalkalicoccus paucihalophilus</name>
    <dbReference type="NCBI Taxonomy" id="1008153"/>
    <lineage>
        <taxon>Archaea</taxon>
        <taxon>Methanobacteriati</taxon>
        <taxon>Methanobacteriota</taxon>
        <taxon>Stenosarchaea group</taxon>
        <taxon>Halobacteria</taxon>
        <taxon>Halobacteriales</taxon>
        <taxon>Halococcaceae</taxon>
        <taxon>Halalkalicoccus</taxon>
    </lineage>
</organism>
<dbReference type="OrthoDB" id="312142at2157"/>
<evidence type="ECO:0000313" key="4">
    <source>
        <dbReference type="EMBL" id="KYH26642.1"/>
    </source>
</evidence>
<dbReference type="PANTHER" id="PTHR43798:SF31">
    <property type="entry name" value="AB HYDROLASE SUPERFAMILY PROTEIN YCLE"/>
    <property type="match status" value="1"/>
</dbReference>
<gene>
    <name evidence="4" type="primary">rutD_2</name>
    <name evidence="4" type="ORF">HAPAU_17410</name>
</gene>
<dbReference type="Gene3D" id="3.40.50.1820">
    <property type="entry name" value="alpha/beta hydrolase"/>
    <property type="match status" value="1"/>
</dbReference>
<dbReference type="RefSeq" id="WP_066381511.1">
    <property type="nucleotide sequence ID" value="NZ_LTAZ01000004.1"/>
</dbReference>
<dbReference type="Proteomes" id="UP000075321">
    <property type="component" value="Unassembled WGS sequence"/>
</dbReference>
<feature type="compositionally biased region" description="Basic and acidic residues" evidence="2">
    <location>
        <begin position="1"/>
        <end position="19"/>
    </location>
</feature>
<feature type="domain" description="AB hydrolase-1" evidence="3">
    <location>
        <begin position="26"/>
        <end position="247"/>
    </location>
</feature>
<dbReference type="InterPro" id="IPR000073">
    <property type="entry name" value="AB_hydrolase_1"/>
</dbReference>
<dbReference type="AlphaFoldDB" id="A0A151AGI0"/>
<dbReference type="GO" id="GO:0016787">
    <property type="term" value="F:hydrolase activity"/>
    <property type="evidence" value="ECO:0007669"/>
    <property type="project" value="UniProtKB-KW"/>
</dbReference>
<reference evidence="4 5" key="1">
    <citation type="submission" date="2016-02" db="EMBL/GenBank/DDBJ databases">
        <title>Genome sequence of Halalkalicoccus paucihalophilus DSM 24557.</title>
        <authorList>
            <person name="Poehlein A."/>
            <person name="Daniel R."/>
        </authorList>
    </citation>
    <scope>NUCLEOTIDE SEQUENCE [LARGE SCALE GENOMIC DNA]</scope>
    <source>
        <strain evidence="4 5">DSM 24557</strain>
    </source>
</reference>
<dbReference type="SUPFAM" id="SSF53474">
    <property type="entry name" value="alpha/beta-Hydrolases"/>
    <property type="match status" value="1"/>
</dbReference>
<evidence type="ECO:0000259" key="3">
    <source>
        <dbReference type="Pfam" id="PF12697"/>
    </source>
</evidence>
<dbReference type="Pfam" id="PF12697">
    <property type="entry name" value="Abhydrolase_6"/>
    <property type="match status" value="1"/>
</dbReference>
<dbReference type="PANTHER" id="PTHR43798">
    <property type="entry name" value="MONOACYLGLYCEROL LIPASE"/>
    <property type="match status" value="1"/>
</dbReference>
<protein>
    <submittedName>
        <fullName evidence="4">Putative aminoacrylate hydrolase RutD</fullName>
    </submittedName>
</protein>
<evidence type="ECO:0000256" key="1">
    <source>
        <dbReference type="ARBA" id="ARBA00022801"/>
    </source>
</evidence>